<keyword evidence="7" id="KW-1185">Reference proteome</keyword>
<dbReference type="Pfam" id="PF16925">
    <property type="entry name" value="TetR_C_13"/>
    <property type="match status" value="1"/>
</dbReference>
<evidence type="ECO:0000256" key="4">
    <source>
        <dbReference type="PROSITE-ProRule" id="PRU00335"/>
    </source>
</evidence>
<gene>
    <name evidence="6" type="ORF">LNV07_22175</name>
</gene>
<evidence type="ECO:0000313" key="7">
    <source>
        <dbReference type="Proteomes" id="UP001209701"/>
    </source>
</evidence>
<keyword evidence="3" id="KW-0804">Transcription</keyword>
<feature type="DNA-binding region" description="H-T-H motif" evidence="4">
    <location>
        <begin position="29"/>
        <end position="48"/>
    </location>
</feature>
<dbReference type="RefSeq" id="WP_263573393.1">
    <property type="nucleotide sequence ID" value="NZ_JAJIRN010000011.1"/>
</dbReference>
<keyword evidence="2 4" id="KW-0238">DNA-binding</keyword>
<dbReference type="InterPro" id="IPR036271">
    <property type="entry name" value="Tet_transcr_reg_TetR-rel_C_sf"/>
</dbReference>
<dbReference type="InterPro" id="IPR011075">
    <property type="entry name" value="TetR_C"/>
</dbReference>
<dbReference type="EMBL" id="JAJIRN010000011">
    <property type="protein sequence ID" value="MCV2370802.1"/>
    <property type="molecule type" value="Genomic_DNA"/>
</dbReference>
<dbReference type="Pfam" id="PF00440">
    <property type="entry name" value="TetR_N"/>
    <property type="match status" value="1"/>
</dbReference>
<comment type="caution">
    <text evidence="6">The sequence shown here is derived from an EMBL/GenBank/DDBJ whole genome shotgun (WGS) entry which is preliminary data.</text>
</comment>
<dbReference type="PRINTS" id="PR00455">
    <property type="entry name" value="HTHTETR"/>
</dbReference>
<proteinExistence type="predicted"/>
<evidence type="ECO:0000313" key="6">
    <source>
        <dbReference type="EMBL" id="MCV2370802.1"/>
    </source>
</evidence>
<dbReference type="SUPFAM" id="SSF46689">
    <property type="entry name" value="Homeodomain-like"/>
    <property type="match status" value="1"/>
</dbReference>
<evidence type="ECO:0000256" key="3">
    <source>
        <dbReference type="ARBA" id="ARBA00023163"/>
    </source>
</evidence>
<dbReference type="InterPro" id="IPR009057">
    <property type="entry name" value="Homeodomain-like_sf"/>
</dbReference>
<dbReference type="SUPFAM" id="SSF48498">
    <property type="entry name" value="Tetracyclin repressor-like, C-terminal domain"/>
    <property type="match status" value="1"/>
</dbReference>
<dbReference type="PANTHER" id="PTHR47506">
    <property type="entry name" value="TRANSCRIPTIONAL REGULATORY PROTEIN"/>
    <property type="match status" value="1"/>
</dbReference>
<accession>A0ABT2YL71</accession>
<dbReference type="Proteomes" id="UP001209701">
    <property type="component" value="Unassembled WGS sequence"/>
</dbReference>
<evidence type="ECO:0000256" key="1">
    <source>
        <dbReference type="ARBA" id="ARBA00023015"/>
    </source>
</evidence>
<dbReference type="PANTHER" id="PTHR47506:SF6">
    <property type="entry name" value="HTH-TYPE TRANSCRIPTIONAL REPRESSOR NEMR"/>
    <property type="match status" value="1"/>
</dbReference>
<dbReference type="InterPro" id="IPR001647">
    <property type="entry name" value="HTH_TetR"/>
</dbReference>
<sequence length="198" mass="21948">MRAAYDDNKAHILDSGRPLIESKGFSAVGLAEILQAAAIPKGSFYHYFASKEDFGRALLERYFLDYGLRLDDLFGPSERSAFDRLMHYWSQWAKSQAGNSVDAKCLVVKLGAEVADLSDSMRDCLRQGTDDVIRRLRDCILSGQEDGSVSGQIEAQQSARMLYQMWLGASLLSKLHRDDSALQAALLVTQKMLAPAHG</sequence>
<protein>
    <submittedName>
        <fullName evidence="6">TetR/AcrR family transcriptional regulator</fullName>
    </submittedName>
</protein>
<name>A0ABT2YL71_9BURK</name>
<dbReference type="Gene3D" id="1.10.357.10">
    <property type="entry name" value="Tetracycline Repressor, domain 2"/>
    <property type="match status" value="1"/>
</dbReference>
<reference evidence="6 7" key="1">
    <citation type="submission" date="2021-11" db="EMBL/GenBank/DDBJ databases">
        <authorList>
            <person name="Liang Q."/>
            <person name="Mou H."/>
            <person name="Liu Z."/>
        </authorList>
    </citation>
    <scope>NUCLEOTIDE SEQUENCE [LARGE SCALE GENOMIC DNA]</scope>
    <source>
        <strain evidence="6 7">CHU3</strain>
    </source>
</reference>
<dbReference type="PROSITE" id="PS50977">
    <property type="entry name" value="HTH_TETR_2"/>
    <property type="match status" value="1"/>
</dbReference>
<organism evidence="6 7">
    <name type="scientific">Roseateles oligotrophus</name>
    <dbReference type="NCBI Taxonomy" id="1769250"/>
    <lineage>
        <taxon>Bacteria</taxon>
        <taxon>Pseudomonadati</taxon>
        <taxon>Pseudomonadota</taxon>
        <taxon>Betaproteobacteria</taxon>
        <taxon>Burkholderiales</taxon>
        <taxon>Sphaerotilaceae</taxon>
        <taxon>Roseateles</taxon>
    </lineage>
</organism>
<feature type="domain" description="HTH tetR-type" evidence="5">
    <location>
        <begin position="6"/>
        <end position="66"/>
    </location>
</feature>
<keyword evidence="1" id="KW-0805">Transcription regulation</keyword>
<evidence type="ECO:0000256" key="2">
    <source>
        <dbReference type="ARBA" id="ARBA00023125"/>
    </source>
</evidence>
<evidence type="ECO:0000259" key="5">
    <source>
        <dbReference type="PROSITE" id="PS50977"/>
    </source>
</evidence>